<evidence type="ECO:0000313" key="8">
    <source>
        <dbReference type="EMBL" id="SDZ46118.1"/>
    </source>
</evidence>
<feature type="transmembrane region" description="Helical" evidence="6">
    <location>
        <begin position="91"/>
        <end position="112"/>
    </location>
</feature>
<reference evidence="8 9" key="1">
    <citation type="submission" date="2016-10" db="EMBL/GenBank/DDBJ databases">
        <authorList>
            <person name="de Groot N.N."/>
        </authorList>
    </citation>
    <scope>NUCLEOTIDE SEQUENCE [LARGE SCALE GENOMIC DNA]</scope>
    <source>
        <strain evidence="8 9">CPCC 202699</strain>
    </source>
</reference>
<name>A0A1H3T8B8_9PSEU</name>
<keyword evidence="2" id="KW-1003">Cell membrane</keyword>
<feature type="transmembrane region" description="Helical" evidence="6">
    <location>
        <begin position="59"/>
        <end position="79"/>
    </location>
</feature>
<evidence type="ECO:0000256" key="3">
    <source>
        <dbReference type="ARBA" id="ARBA00022692"/>
    </source>
</evidence>
<dbReference type="EMBL" id="FNON01000019">
    <property type="protein sequence ID" value="SDZ46118.1"/>
    <property type="molecule type" value="Genomic_DNA"/>
</dbReference>
<evidence type="ECO:0000256" key="6">
    <source>
        <dbReference type="SAM" id="Phobius"/>
    </source>
</evidence>
<feature type="transmembrane region" description="Helical" evidence="6">
    <location>
        <begin position="132"/>
        <end position="151"/>
    </location>
</feature>
<dbReference type="Proteomes" id="UP000199515">
    <property type="component" value="Unassembled WGS sequence"/>
</dbReference>
<dbReference type="STRING" id="589385.SAMN05421504_11913"/>
<evidence type="ECO:0000256" key="5">
    <source>
        <dbReference type="ARBA" id="ARBA00023136"/>
    </source>
</evidence>
<keyword evidence="4 6" id="KW-1133">Transmembrane helix</keyword>
<dbReference type="GO" id="GO:0005886">
    <property type="term" value="C:plasma membrane"/>
    <property type="evidence" value="ECO:0007669"/>
    <property type="project" value="UniProtKB-SubCell"/>
</dbReference>
<proteinExistence type="predicted"/>
<protein>
    <submittedName>
        <fullName evidence="8">RDD family protein</fullName>
    </submittedName>
</protein>
<evidence type="ECO:0000256" key="2">
    <source>
        <dbReference type="ARBA" id="ARBA00022475"/>
    </source>
</evidence>
<keyword evidence="5 6" id="KW-0472">Membrane</keyword>
<dbReference type="InterPro" id="IPR051791">
    <property type="entry name" value="Pra-immunoreactive"/>
</dbReference>
<feature type="domain" description="RDD" evidence="7">
    <location>
        <begin position="56"/>
        <end position="146"/>
    </location>
</feature>
<evidence type="ECO:0000256" key="4">
    <source>
        <dbReference type="ARBA" id="ARBA00022989"/>
    </source>
</evidence>
<evidence type="ECO:0000259" key="7">
    <source>
        <dbReference type="Pfam" id="PF06271"/>
    </source>
</evidence>
<evidence type="ECO:0000256" key="1">
    <source>
        <dbReference type="ARBA" id="ARBA00004651"/>
    </source>
</evidence>
<gene>
    <name evidence="8" type="ORF">SAMN05421504_11913</name>
</gene>
<evidence type="ECO:0000313" key="9">
    <source>
        <dbReference type="Proteomes" id="UP000199515"/>
    </source>
</evidence>
<accession>A0A1H3T8B8</accession>
<comment type="subcellular location">
    <subcellularLocation>
        <location evidence="1">Cell membrane</location>
        <topology evidence="1">Multi-pass membrane protein</topology>
    </subcellularLocation>
</comment>
<dbReference type="PANTHER" id="PTHR36115:SF6">
    <property type="entry name" value="PROLINE-RICH ANTIGEN HOMOLOG"/>
    <property type="match status" value="1"/>
</dbReference>
<dbReference type="PANTHER" id="PTHR36115">
    <property type="entry name" value="PROLINE-RICH ANTIGEN HOMOLOG-RELATED"/>
    <property type="match status" value="1"/>
</dbReference>
<keyword evidence="3 6" id="KW-0812">Transmembrane</keyword>
<sequence>MPSAPPAYPGWVARWTGEWLPGSGDGIGTDPEREQRWRGQGFGLPENGVGSVGSGGARLVGFLLDLAIAGLVTSLFMPIDLQNPAAMQSYNLWAGLVWAVLSAVPVSFFGFTPGMAAVGVRVARLDGASMVGVWRAVVRAVLSFLIIPAAIRNIDGRSWADRVTGTVVIRMR</sequence>
<dbReference type="Pfam" id="PF06271">
    <property type="entry name" value="RDD"/>
    <property type="match status" value="1"/>
</dbReference>
<dbReference type="InterPro" id="IPR010432">
    <property type="entry name" value="RDD"/>
</dbReference>
<dbReference type="AlphaFoldDB" id="A0A1H3T8B8"/>
<keyword evidence="9" id="KW-1185">Reference proteome</keyword>
<organism evidence="8 9">
    <name type="scientific">Amycolatopsis xylanica</name>
    <dbReference type="NCBI Taxonomy" id="589385"/>
    <lineage>
        <taxon>Bacteria</taxon>
        <taxon>Bacillati</taxon>
        <taxon>Actinomycetota</taxon>
        <taxon>Actinomycetes</taxon>
        <taxon>Pseudonocardiales</taxon>
        <taxon>Pseudonocardiaceae</taxon>
        <taxon>Amycolatopsis</taxon>
    </lineage>
</organism>